<accession>A0A9X4NHW6</accession>
<gene>
    <name evidence="1" type="ORF">OGZ51_09620</name>
</gene>
<dbReference type="Proteomes" id="UP001152614">
    <property type="component" value="Unassembled WGS sequence"/>
</dbReference>
<sequence>MNLSYKQSVEISKKEKVNRWGEPVYGDKIVYNNIDIEKRPIFQTVGGKREVKQKAILTIFEPQSIPISTINEEWESARVIDEDHNVFYVENYEPKYDENNNLIKHQLNLLEGRY</sequence>
<evidence type="ECO:0000313" key="1">
    <source>
        <dbReference type="EMBL" id="MDG4984401.1"/>
    </source>
</evidence>
<proteinExistence type="predicted"/>
<organism evidence="1 2">
    <name type="scientific">Lactococcus lactis</name>
    <dbReference type="NCBI Taxonomy" id="1358"/>
    <lineage>
        <taxon>Bacteria</taxon>
        <taxon>Bacillati</taxon>
        <taxon>Bacillota</taxon>
        <taxon>Bacilli</taxon>
        <taxon>Lactobacillales</taxon>
        <taxon>Streptococcaceae</taxon>
        <taxon>Lactococcus</taxon>
    </lineage>
</organism>
<dbReference type="AlphaFoldDB" id="A0A9X4NHW6"/>
<name>A0A9X4NHW6_9LACT</name>
<dbReference type="RefSeq" id="WP_278229119.1">
    <property type="nucleotide sequence ID" value="NZ_JAOWLY010000009.1"/>
</dbReference>
<protein>
    <submittedName>
        <fullName evidence="1">Uncharacterized protein</fullName>
    </submittedName>
</protein>
<reference evidence="1" key="1">
    <citation type="submission" date="2022-10" db="EMBL/GenBank/DDBJ databases">
        <authorList>
            <person name="Turner M.S."/>
            <person name="Huang W."/>
        </authorList>
    </citation>
    <scope>NUCLEOTIDE SEQUENCE</scope>
    <source>
        <strain evidence="1">3</strain>
    </source>
</reference>
<evidence type="ECO:0000313" key="2">
    <source>
        <dbReference type="Proteomes" id="UP001152614"/>
    </source>
</evidence>
<dbReference type="EMBL" id="JAOWLY010000009">
    <property type="protein sequence ID" value="MDG4984401.1"/>
    <property type="molecule type" value="Genomic_DNA"/>
</dbReference>
<comment type="caution">
    <text evidence="1">The sequence shown here is derived from an EMBL/GenBank/DDBJ whole genome shotgun (WGS) entry which is preliminary data.</text>
</comment>
<reference evidence="1" key="2">
    <citation type="journal article" date="2023" name="Food Microbiol.">
        <title>Evaluation of the fermentation potential of lactic acid bacteria isolated from herbs, fruits and vegetables as starter cultures in nut-based milk alternatives.</title>
        <authorList>
            <person name="Huang W."/>
            <person name="Dong A."/>
            <person name="Pham H.T."/>
            <person name="Zhou C."/>
            <person name="Huo Z."/>
            <person name="Watjen A.P."/>
            <person name="Prakash S."/>
            <person name="Bang-Berthelsen C.H."/>
            <person name="Turner M.S."/>
        </authorList>
    </citation>
    <scope>NUCLEOTIDE SEQUENCE</scope>
    <source>
        <strain evidence="1">3</strain>
    </source>
</reference>